<dbReference type="EMBL" id="BAABJP010000044">
    <property type="protein sequence ID" value="GAA5170562.1"/>
    <property type="molecule type" value="Genomic_DNA"/>
</dbReference>
<evidence type="ECO:0000256" key="2">
    <source>
        <dbReference type="ARBA" id="ARBA00022643"/>
    </source>
</evidence>
<keyword evidence="1" id="KW-0285">Flavoprotein</keyword>
<dbReference type="InterPro" id="IPR050172">
    <property type="entry name" value="SsuD_RutA_monooxygenase"/>
</dbReference>
<evidence type="ECO:0000313" key="7">
    <source>
        <dbReference type="Proteomes" id="UP001428817"/>
    </source>
</evidence>
<keyword evidence="2" id="KW-0288">FMN</keyword>
<dbReference type="Gene3D" id="3.20.20.30">
    <property type="entry name" value="Luciferase-like domain"/>
    <property type="match status" value="1"/>
</dbReference>
<evidence type="ECO:0000256" key="3">
    <source>
        <dbReference type="ARBA" id="ARBA00023002"/>
    </source>
</evidence>
<feature type="domain" description="Luciferase-like" evidence="5">
    <location>
        <begin position="23"/>
        <end position="343"/>
    </location>
</feature>
<protein>
    <submittedName>
        <fullName evidence="6">LLM class flavin-dependent oxidoreductase</fullName>
    </submittedName>
</protein>
<name>A0ABP9R1R7_9PSEU</name>
<evidence type="ECO:0000256" key="1">
    <source>
        <dbReference type="ARBA" id="ARBA00022630"/>
    </source>
</evidence>
<comment type="caution">
    <text evidence="6">The sequence shown here is derived from an EMBL/GenBank/DDBJ whole genome shotgun (WGS) entry which is preliminary data.</text>
</comment>
<dbReference type="Pfam" id="PF00296">
    <property type="entry name" value="Bac_luciferase"/>
    <property type="match status" value="1"/>
</dbReference>
<gene>
    <name evidence="6" type="ORF">GCM10023321_67910</name>
</gene>
<dbReference type="InterPro" id="IPR036661">
    <property type="entry name" value="Luciferase-like_sf"/>
</dbReference>
<dbReference type="InterPro" id="IPR011251">
    <property type="entry name" value="Luciferase-like_dom"/>
</dbReference>
<keyword evidence="3" id="KW-0560">Oxidoreductase</keyword>
<dbReference type="PANTHER" id="PTHR42847:SF4">
    <property type="entry name" value="ALKANESULFONATE MONOOXYGENASE-RELATED"/>
    <property type="match status" value="1"/>
</dbReference>
<proteinExistence type="predicted"/>
<dbReference type="Proteomes" id="UP001428817">
    <property type="component" value="Unassembled WGS sequence"/>
</dbReference>
<dbReference type="CDD" id="cd01094">
    <property type="entry name" value="Alkanesulfonate_monoxygenase"/>
    <property type="match status" value="1"/>
</dbReference>
<dbReference type="PANTHER" id="PTHR42847">
    <property type="entry name" value="ALKANESULFONATE MONOOXYGENASE"/>
    <property type="match status" value="1"/>
</dbReference>
<accession>A0ABP9R1R7</accession>
<organism evidence="6 7">
    <name type="scientific">Pseudonocardia eucalypti</name>
    <dbReference type="NCBI Taxonomy" id="648755"/>
    <lineage>
        <taxon>Bacteria</taxon>
        <taxon>Bacillati</taxon>
        <taxon>Actinomycetota</taxon>
        <taxon>Actinomycetes</taxon>
        <taxon>Pseudonocardiales</taxon>
        <taxon>Pseudonocardiaceae</taxon>
        <taxon>Pseudonocardia</taxon>
    </lineage>
</organism>
<sequence>MAGYADERVIRMSNTLVDGQDFKLGLFSPNCSGGLAVTAIPERWSASWADNLRLAQLADQVGIDFILPIARWIGYGGETNFHEGVLEPIPWASGLLASTRRVVVFATVHTAFNHPVVSAKQLATVDHVGGGRAGVNVVAGWNEPEYRAMGVELPEAHDDRYARAQEWFDHLRALWTTEGRGDREGRFFTLRGVESMPKPVQGVLPVLNAGSSPQGRDFAARNANFVFTIIGDADEGAKVVAQLTEAARTRYQRAVGVMSPAHVVCRPTRAEAREYLHYYAEENADWEAVDNLMRLQGLHAQSFTKEMLAGFRSRFAAGHGTCPLIGTPDDVADEIERYAKAGLAGMTLSFVDYIGELRQFADEVIPRLEARGIRQPRPALDQEA</sequence>
<keyword evidence="4" id="KW-0503">Monooxygenase</keyword>
<reference evidence="7" key="1">
    <citation type="journal article" date="2019" name="Int. J. Syst. Evol. Microbiol.">
        <title>The Global Catalogue of Microorganisms (GCM) 10K type strain sequencing project: providing services to taxonomists for standard genome sequencing and annotation.</title>
        <authorList>
            <consortium name="The Broad Institute Genomics Platform"/>
            <consortium name="The Broad Institute Genome Sequencing Center for Infectious Disease"/>
            <person name="Wu L."/>
            <person name="Ma J."/>
        </authorList>
    </citation>
    <scope>NUCLEOTIDE SEQUENCE [LARGE SCALE GENOMIC DNA]</scope>
    <source>
        <strain evidence="7">JCM 18303</strain>
    </source>
</reference>
<evidence type="ECO:0000259" key="5">
    <source>
        <dbReference type="Pfam" id="PF00296"/>
    </source>
</evidence>
<evidence type="ECO:0000256" key="4">
    <source>
        <dbReference type="ARBA" id="ARBA00023033"/>
    </source>
</evidence>
<evidence type="ECO:0000313" key="6">
    <source>
        <dbReference type="EMBL" id="GAA5170562.1"/>
    </source>
</evidence>
<dbReference type="SUPFAM" id="SSF51679">
    <property type="entry name" value="Bacterial luciferase-like"/>
    <property type="match status" value="1"/>
</dbReference>
<keyword evidence="7" id="KW-1185">Reference proteome</keyword>